<dbReference type="InterPro" id="IPR050390">
    <property type="entry name" value="C5-Methyltransferase"/>
</dbReference>
<protein>
    <recommendedName>
        <fullName evidence="7">Cytosine-specific methyltransferase</fullName>
        <ecNumber evidence="7">2.1.1.37</ecNumber>
    </recommendedName>
</protein>
<gene>
    <name evidence="8" type="ORF">ACFOEJ_14125</name>
</gene>
<accession>A0ABV7KRZ3</accession>
<reference evidence="9" key="1">
    <citation type="journal article" date="2019" name="Int. J. Syst. Evol. Microbiol.">
        <title>The Global Catalogue of Microorganisms (GCM) 10K type strain sequencing project: providing services to taxonomists for standard genome sequencing and annotation.</title>
        <authorList>
            <consortium name="The Broad Institute Genomics Platform"/>
            <consortium name="The Broad Institute Genome Sequencing Center for Infectious Disease"/>
            <person name="Wu L."/>
            <person name="Ma J."/>
        </authorList>
    </citation>
    <scope>NUCLEOTIDE SEQUENCE [LARGE SCALE GENOMIC DNA]</scope>
    <source>
        <strain evidence="9">CCM 320</strain>
    </source>
</reference>
<keyword evidence="3 5" id="KW-0949">S-adenosyl-L-methionine</keyword>
<name>A0ABV7KRZ3_PLAOK</name>
<dbReference type="InterPro" id="IPR018117">
    <property type="entry name" value="C5_DNA_meth_AS"/>
</dbReference>
<evidence type="ECO:0000256" key="3">
    <source>
        <dbReference type="ARBA" id="ARBA00022691"/>
    </source>
</evidence>
<comment type="similarity">
    <text evidence="5 6">Belongs to the class I-like SAM-binding methyltransferase superfamily. C5-methyltransferase family.</text>
</comment>
<dbReference type="RefSeq" id="WP_117312755.1">
    <property type="nucleotide sequence ID" value="NZ_JBHRUJ010000017.1"/>
</dbReference>
<dbReference type="InterPro" id="IPR029063">
    <property type="entry name" value="SAM-dependent_MTases_sf"/>
</dbReference>
<feature type="active site" evidence="5">
    <location>
        <position position="104"/>
    </location>
</feature>
<dbReference type="PROSITE" id="PS00094">
    <property type="entry name" value="C5_MTASE_1"/>
    <property type="match status" value="1"/>
</dbReference>
<evidence type="ECO:0000256" key="2">
    <source>
        <dbReference type="ARBA" id="ARBA00022679"/>
    </source>
</evidence>
<keyword evidence="4" id="KW-0680">Restriction system</keyword>
<dbReference type="InterPro" id="IPR031303">
    <property type="entry name" value="C5_meth_CS"/>
</dbReference>
<evidence type="ECO:0000256" key="7">
    <source>
        <dbReference type="RuleBase" id="RU000417"/>
    </source>
</evidence>
<keyword evidence="2 5" id="KW-0808">Transferase</keyword>
<sequence length="421" mass="48770">MKKYNTIDIFAGCGGLTEGFKRTNSYNVIAAVEWEKAPAANLVKRLEGKWNYEDAEERVLRFDLQQTDELFNGWHDDEKYGSHRGLDYLVDNQEIDVIIGGPPCQAYSLAGRVRDKDGMINDYRNYLFESYLRVVKKYKPKAFIFENVPGMFSAKPGGKLVTDLIRAEIEDAGYVIVDDLKKHALIDVTEYGIPQKRNRVIILALSKDYYLNPQIVLHEFYESILPSYKERRQTVKDAIYDLPKLYPAVQDYKFEGKMYSHHINNNRVFNHQPRYHSKRDIEIFKELALDIENKIYKYASSESLKMLYTLKTGKSSNIHKYHVLKWDSPSNTIPAHLYKDGLRHIHPDSSQARSITVREAARLQTFDDDYEFISNIGDNYKMIGNAVPPKLAEKLAFALKEILSPVYQVKKTSSNDLLTFF</sequence>
<keyword evidence="1 5" id="KW-0489">Methyltransferase</keyword>
<dbReference type="PANTHER" id="PTHR10629">
    <property type="entry name" value="CYTOSINE-SPECIFIC METHYLTRANSFERASE"/>
    <property type="match status" value="1"/>
</dbReference>
<dbReference type="PRINTS" id="PR00105">
    <property type="entry name" value="C5METTRFRASE"/>
</dbReference>
<evidence type="ECO:0000256" key="4">
    <source>
        <dbReference type="ARBA" id="ARBA00022747"/>
    </source>
</evidence>
<dbReference type="NCBIfam" id="TIGR00675">
    <property type="entry name" value="dcm"/>
    <property type="match status" value="1"/>
</dbReference>
<organism evidence="8 9">
    <name type="scientific">Planomicrobium okeanokoites</name>
    <name type="common">Planococcus okeanokoites</name>
    <name type="synonym">Flavobacterium okeanokoites</name>
    <dbReference type="NCBI Taxonomy" id="244"/>
    <lineage>
        <taxon>Bacteria</taxon>
        <taxon>Bacillati</taxon>
        <taxon>Bacillota</taxon>
        <taxon>Bacilli</taxon>
        <taxon>Bacillales</taxon>
        <taxon>Caryophanaceae</taxon>
        <taxon>Planomicrobium</taxon>
    </lineage>
</organism>
<dbReference type="Pfam" id="PF00145">
    <property type="entry name" value="DNA_methylase"/>
    <property type="match status" value="1"/>
</dbReference>
<dbReference type="Gene3D" id="3.90.120.10">
    <property type="entry name" value="DNA Methylase, subunit A, domain 2"/>
    <property type="match status" value="1"/>
</dbReference>
<dbReference type="EMBL" id="JBHRUJ010000017">
    <property type="protein sequence ID" value="MFC3212220.1"/>
    <property type="molecule type" value="Genomic_DNA"/>
</dbReference>
<comment type="caution">
    <text evidence="8">The sequence shown here is derived from an EMBL/GenBank/DDBJ whole genome shotgun (WGS) entry which is preliminary data.</text>
</comment>
<comment type="catalytic activity">
    <reaction evidence="7">
        <text>a 2'-deoxycytidine in DNA + S-adenosyl-L-methionine = a 5-methyl-2'-deoxycytidine in DNA + S-adenosyl-L-homocysteine + H(+)</text>
        <dbReference type="Rhea" id="RHEA:13681"/>
        <dbReference type="Rhea" id="RHEA-COMP:11369"/>
        <dbReference type="Rhea" id="RHEA-COMP:11370"/>
        <dbReference type="ChEBI" id="CHEBI:15378"/>
        <dbReference type="ChEBI" id="CHEBI:57856"/>
        <dbReference type="ChEBI" id="CHEBI:59789"/>
        <dbReference type="ChEBI" id="CHEBI:85452"/>
        <dbReference type="ChEBI" id="CHEBI:85454"/>
        <dbReference type="EC" id="2.1.1.37"/>
    </reaction>
</comment>
<dbReference type="PROSITE" id="PS00095">
    <property type="entry name" value="C5_MTASE_2"/>
    <property type="match status" value="1"/>
</dbReference>
<evidence type="ECO:0000256" key="1">
    <source>
        <dbReference type="ARBA" id="ARBA00022603"/>
    </source>
</evidence>
<evidence type="ECO:0000256" key="5">
    <source>
        <dbReference type="PROSITE-ProRule" id="PRU01016"/>
    </source>
</evidence>
<evidence type="ECO:0000313" key="9">
    <source>
        <dbReference type="Proteomes" id="UP001595625"/>
    </source>
</evidence>
<evidence type="ECO:0000313" key="8">
    <source>
        <dbReference type="EMBL" id="MFC3212220.1"/>
    </source>
</evidence>
<dbReference type="SUPFAM" id="SSF53335">
    <property type="entry name" value="S-adenosyl-L-methionine-dependent methyltransferases"/>
    <property type="match status" value="1"/>
</dbReference>
<dbReference type="PANTHER" id="PTHR10629:SF52">
    <property type="entry name" value="DNA (CYTOSINE-5)-METHYLTRANSFERASE 1"/>
    <property type="match status" value="1"/>
</dbReference>
<dbReference type="EC" id="2.1.1.37" evidence="7"/>
<dbReference type="GO" id="GO:0032259">
    <property type="term" value="P:methylation"/>
    <property type="evidence" value="ECO:0007669"/>
    <property type="project" value="UniProtKB-KW"/>
</dbReference>
<dbReference type="Gene3D" id="3.40.50.150">
    <property type="entry name" value="Vaccinia Virus protein VP39"/>
    <property type="match status" value="1"/>
</dbReference>
<dbReference type="InterPro" id="IPR001525">
    <property type="entry name" value="C5_MeTfrase"/>
</dbReference>
<evidence type="ECO:0000256" key="6">
    <source>
        <dbReference type="RuleBase" id="RU000416"/>
    </source>
</evidence>
<dbReference type="GO" id="GO:0003886">
    <property type="term" value="F:DNA (cytosine-5-)-methyltransferase activity"/>
    <property type="evidence" value="ECO:0007669"/>
    <property type="project" value="UniProtKB-EC"/>
</dbReference>
<dbReference type="PROSITE" id="PS51679">
    <property type="entry name" value="SAM_MT_C5"/>
    <property type="match status" value="1"/>
</dbReference>
<keyword evidence="9" id="KW-1185">Reference proteome</keyword>
<proteinExistence type="inferred from homology"/>
<dbReference type="Proteomes" id="UP001595625">
    <property type="component" value="Unassembled WGS sequence"/>
</dbReference>